<dbReference type="OrthoDB" id="153031at2"/>
<dbReference type="EMBL" id="VIUW01000003">
    <property type="protein sequence ID" value="TWD14744.1"/>
    <property type="molecule type" value="Genomic_DNA"/>
</dbReference>
<feature type="compositionally biased region" description="Basic and acidic residues" evidence="1">
    <location>
        <begin position="292"/>
        <end position="305"/>
    </location>
</feature>
<dbReference type="Pfam" id="PF11271">
    <property type="entry name" value="PorA"/>
    <property type="match status" value="1"/>
</dbReference>
<gene>
    <name evidence="3" type="ORF">FB557_2169</name>
</gene>
<accession>A0A560WAT0</accession>
<dbReference type="AlphaFoldDB" id="A0A560WAT0"/>
<protein>
    <submittedName>
        <fullName evidence="3">DUF3068 family protein</fullName>
    </submittedName>
</protein>
<feature type="region of interest" description="Disordered" evidence="1">
    <location>
        <begin position="291"/>
        <end position="320"/>
    </location>
</feature>
<keyword evidence="4" id="KW-1185">Reference proteome</keyword>
<evidence type="ECO:0000256" key="2">
    <source>
        <dbReference type="SAM" id="Phobius"/>
    </source>
</evidence>
<keyword evidence="2" id="KW-0472">Membrane</keyword>
<evidence type="ECO:0000313" key="3">
    <source>
        <dbReference type="EMBL" id="TWD14744.1"/>
    </source>
</evidence>
<organism evidence="3 4">
    <name type="scientific">Marihabitans asiaticum</name>
    <dbReference type="NCBI Taxonomy" id="415218"/>
    <lineage>
        <taxon>Bacteria</taxon>
        <taxon>Bacillati</taxon>
        <taxon>Actinomycetota</taxon>
        <taxon>Actinomycetes</taxon>
        <taxon>Micrococcales</taxon>
        <taxon>Intrasporangiaceae</taxon>
        <taxon>Marihabitans</taxon>
    </lineage>
</organism>
<keyword evidence="2" id="KW-0812">Transmembrane</keyword>
<sequence length="320" mass="34740">MRKVLGLISLALAGLLLMLSVLALTWIPGQVKKTPLGIDTKTYLTGEASALPTGGSSPVQYFSHSVADPENSTDEVIAFSTFTCLTKVEGPNPPDCVDDNDEDKRLVNAGTDKFATDRETALALEEGYQEYVGEDAEPHTGLVNKFPFDVEQKTYPFWDGVLGRAVDAEFQGEEELDGLNTYVFRVESTDEPAEIATDVEGTYSSTKDIWVDPTTGSMIKQHEKQERKLEDGQSVLALDIAFTDETVAANVADAKDNASSLALIERLPLLSAIAGLIFLAVGALLLLSGRSGSDRRPSEPRHGSVREQGITEVFDDPQRR</sequence>
<keyword evidence="2" id="KW-1133">Transmembrane helix</keyword>
<dbReference type="Proteomes" id="UP000315628">
    <property type="component" value="Unassembled WGS sequence"/>
</dbReference>
<reference evidence="3 4" key="1">
    <citation type="submission" date="2019-06" db="EMBL/GenBank/DDBJ databases">
        <title>Sequencing the genomes of 1000 actinobacteria strains.</title>
        <authorList>
            <person name="Klenk H.-P."/>
        </authorList>
    </citation>
    <scope>NUCLEOTIDE SEQUENCE [LARGE SCALE GENOMIC DNA]</scope>
    <source>
        <strain evidence="3 4">DSM 18935</strain>
    </source>
</reference>
<feature type="transmembrane region" description="Helical" evidence="2">
    <location>
        <begin position="267"/>
        <end position="287"/>
    </location>
</feature>
<proteinExistence type="predicted"/>
<dbReference type="InterPro" id="IPR021424">
    <property type="entry name" value="PorA"/>
</dbReference>
<dbReference type="RefSeq" id="WP_144857581.1">
    <property type="nucleotide sequence ID" value="NZ_BAAAYT010000002.1"/>
</dbReference>
<evidence type="ECO:0000313" key="4">
    <source>
        <dbReference type="Proteomes" id="UP000315628"/>
    </source>
</evidence>
<evidence type="ECO:0000256" key="1">
    <source>
        <dbReference type="SAM" id="MobiDB-lite"/>
    </source>
</evidence>
<name>A0A560WAT0_9MICO</name>
<comment type="caution">
    <text evidence="3">The sequence shown here is derived from an EMBL/GenBank/DDBJ whole genome shotgun (WGS) entry which is preliminary data.</text>
</comment>